<evidence type="ECO:0000313" key="1">
    <source>
        <dbReference type="EMBL" id="EEA90310.1"/>
    </source>
</evidence>
<name>B6GBL4_9ACTN</name>
<dbReference type="Proteomes" id="UP000003560">
    <property type="component" value="Unassembled WGS sequence"/>
</dbReference>
<reference evidence="1 2" key="2">
    <citation type="submission" date="2008-10" db="EMBL/GenBank/DDBJ databases">
        <authorList>
            <person name="Fulton L."/>
            <person name="Clifton S."/>
            <person name="Fulton B."/>
            <person name="Xu J."/>
            <person name="Minx P."/>
            <person name="Pepin K.H."/>
            <person name="Johnson M."/>
            <person name="Thiruvilangam P."/>
            <person name="Bhonagiri V."/>
            <person name="Nash W.E."/>
            <person name="Mardis E.R."/>
            <person name="Wilson R.K."/>
        </authorList>
    </citation>
    <scope>NUCLEOTIDE SEQUENCE [LARGE SCALE GENOMIC DNA]</scope>
    <source>
        <strain evidence="1 2">DSM 13279</strain>
    </source>
</reference>
<proteinExistence type="predicted"/>
<evidence type="ECO:0000313" key="2">
    <source>
        <dbReference type="Proteomes" id="UP000003560"/>
    </source>
</evidence>
<accession>B6GBL4</accession>
<dbReference type="STRING" id="445975.COLSTE_01474"/>
<reference evidence="1 2" key="1">
    <citation type="submission" date="2008-10" db="EMBL/GenBank/DDBJ databases">
        <title>Draft genome sequence of Collinsella stercoris (DSM 13279).</title>
        <authorList>
            <person name="Sudarsanam P."/>
            <person name="Ley R."/>
            <person name="Guruge J."/>
            <person name="Turnbaugh P.J."/>
            <person name="Mahowald M."/>
            <person name="Liep D."/>
            <person name="Gordon J."/>
        </authorList>
    </citation>
    <scope>NUCLEOTIDE SEQUENCE [LARGE SCALE GENOMIC DNA]</scope>
    <source>
        <strain evidence="1 2">DSM 13279</strain>
    </source>
</reference>
<dbReference type="EMBL" id="ABXJ01000078">
    <property type="protein sequence ID" value="EEA90310.1"/>
    <property type="molecule type" value="Genomic_DNA"/>
</dbReference>
<organism evidence="1 2">
    <name type="scientific">Collinsella stercoris DSM 13279</name>
    <dbReference type="NCBI Taxonomy" id="445975"/>
    <lineage>
        <taxon>Bacteria</taxon>
        <taxon>Bacillati</taxon>
        <taxon>Actinomycetota</taxon>
        <taxon>Coriobacteriia</taxon>
        <taxon>Coriobacteriales</taxon>
        <taxon>Coriobacteriaceae</taxon>
        <taxon>Collinsella</taxon>
    </lineage>
</organism>
<gene>
    <name evidence="1" type="ORF">COLSTE_01474</name>
</gene>
<protein>
    <submittedName>
        <fullName evidence="1">Uncharacterized protein</fullName>
    </submittedName>
</protein>
<comment type="caution">
    <text evidence="1">The sequence shown here is derived from an EMBL/GenBank/DDBJ whole genome shotgun (WGS) entry which is preliminary data.</text>
</comment>
<keyword evidence="2" id="KW-1185">Reference proteome</keyword>
<dbReference type="AlphaFoldDB" id="B6GBL4"/>
<dbReference type="HOGENOM" id="CLU_3134495_0_0_11"/>
<sequence length="49" mass="5557">MSAFPTFEHLQTLEKRSLDIKGVRGRRYTMPASGTSMYLDWEPADAVPV</sequence>